<dbReference type="PANTHER" id="PTHR23024:SF494">
    <property type="entry name" value="ALPHA_BETA HYDROLASE FOLD-3 DOMAIN-CONTAINING PROTEIN"/>
    <property type="match status" value="1"/>
</dbReference>
<dbReference type="PANTHER" id="PTHR23024">
    <property type="entry name" value="ARYLACETAMIDE DEACETYLASE"/>
    <property type="match status" value="1"/>
</dbReference>
<name>A0AAD8SNQ0_LOLMU</name>
<dbReference type="AlphaFoldDB" id="A0AAD8SNQ0"/>
<dbReference type="InterPro" id="IPR050466">
    <property type="entry name" value="Carboxylest/Gibb_receptor"/>
</dbReference>
<organism evidence="2 3">
    <name type="scientific">Lolium multiflorum</name>
    <name type="common">Italian ryegrass</name>
    <name type="synonym">Lolium perenne subsp. multiflorum</name>
    <dbReference type="NCBI Taxonomy" id="4521"/>
    <lineage>
        <taxon>Eukaryota</taxon>
        <taxon>Viridiplantae</taxon>
        <taxon>Streptophyta</taxon>
        <taxon>Embryophyta</taxon>
        <taxon>Tracheophyta</taxon>
        <taxon>Spermatophyta</taxon>
        <taxon>Magnoliopsida</taxon>
        <taxon>Liliopsida</taxon>
        <taxon>Poales</taxon>
        <taxon>Poaceae</taxon>
        <taxon>BOP clade</taxon>
        <taxon>Pooideae</taxon>
        <taxon>Poodae</taxon>
        <taxon>Poeae</taxon>
        <taxon>Poeae Chloroplast Group 2 (Poeae type)</taxon>
        <taxon>Loliodinae</taxon>
        <taxon>Loliinae</taxon>
        <taxon>Lolium</taxon>
    </lineage>
</organism>
<evidence type="ECO:0000259" key="1">
    <source>
        <dbReference type="Pfam" id="PF07859"/>
    </source>
</evidence>
<dbReference type="GO" id="GO:0016787">
    <property type="term" value="F:hydrolase activity"/>
    <property type="evidence" value="ECO:0007669"/>
    <property type="project" value="InterPro"/>
</dbReference>
<reference evidence="2" key="1">
    <citation type="submission" date="2023-07" db="EMBL/GenBank/DDBJ databases">
        <title>A chromosome-level genome assembly of Lolium multiflorum.</title>
        <authorList>
            <person name="Chen Y."/>
            <person name="Copetti D."/>
            <person name="Kolliker R."/>
            <person name="Studer B."/>
        </authorList>
    </citation>
    <scope>NUCLEOTIDE SEQUENCE</scope>
    <source>
        <strain evidence="2">02402/16</strain>
        <tissue evidence="2">Leaf</tissue>
    </source>
</reference>
<keyword evidence="3" id="KW-1185">Reference proteome</keyword>
<protein>
    <recommendedName>
        <fullName evidence="1">Alpha/beta hydrolase fold-3 domain-containing protein</fullName>
    </recommendedName>
</protein>
<evidence type="ECO:0000313" key="3">
    <source>
        <dbReference type="Proteomes" id="UP001231189"/>
    </source>
</evidence>
<dbReference type="EMBL" id="JAUUTY010000003">
    <property type="protein sequence ID" value="KAK1661648.1"/>
    <property type="molecule type" value="Genomic_DNA"/>
</dbReference>
<feature type="domain" description="Alpha/beta hydrolase fold-3" evidence="1">
    <location>
        <begin position="80"/>
        <end position="308"/>
    </location>
</feature>
<dbReference type="Pfam" id="PF07859">
    <property type="entry name" value="Abhydrolase_3"/>
    <property type="match status" value="1"/>
</dbReference>
<dbReference type="InterPro" id="IPR013094">
    <property type="entry name" value="AB_hydrolase_3"/>
</dbReference>
<dbReference type="InterPro" id="IPR029058">
    <property type="entry name" value="AB_hydrolase_fold"/>
</dbReference>
<proteinExistence type="predicted"/>
<dbReference type="Gene3D" id="3.40.50.1820">
    <property type="entry name" value="alpha/beta hydrolase"/>
    <property type="match status" value="1"/>
</dbReference>
<dbReference type="SUPFAM" id="SSF53474">
    <property type="entry name" value="alpha/beta-Hydrolases"/>
    <property type="match status" value="1"/>
</dbReference>
<evidence type="ECO:0000313" key="2">
    <source>
        <dbReference type="EMBL" id="KAK1661648.1"/>
    </source>
</evidence>
<dbReference type="Proteomes" id="UP001231189">
    <property type="component" value="Unassembled WGS sequence"/>
</dbReference>
<gene>
    <name evidence="2" type="ORF">QYE76_049807</name>
</gene>
<sequence length="339" mass="36250">MTGDTAPHVVEDIPGVLQLLSDGSVLRGDEAVLWPTDPLPDVPGVQWKDVMYHAAHGLSVRVYRPESSSSVAGSSKLPVLVYFHGGGYCLGSYTQPHFHTYCLRASAELPAVVLSVQYRLAPEHRLPAAIEDGADFLSWLRGQAELAGAGSADPWLAESADFARTFISGASAGANLAHHVTVHAVSTQTQLGLNPLRVAGYVLLSAFFGGSDRTAAEADPPAGVTLTVEGSDKLWRISLPVGASRDHPLSNPFGPESPSLAPVDLPPVLVVAPEIDVLRDRVLGYAARLKEMGKSVEVAEFEGERHGFSVLQPFGEPANELMRVLRRFMYTGVTSPTER</sequence>
<comment type="caution">
    <text evidence="2">The sequence shown here is derived from an EMBL/GenBank/DDBJ whole genome shotgun (WGS) entry which is preliminary data.</text>
</comment>
<accession>A0AAD8SNQ0</accession>